<dbReference type="InterPro" id="IPR000182">
    <property type="entry name" value="GNAT_dom"/>
</dbReference>
<dbReference type="PANTHER" id="PTHR43792">
    <property type="entry name" value="GNAT FAMILY, PUTATIVE (AFU_ORTHOLOGUE AFUA_3G00765)-RELATED-RELATED"/>
    <property type="match status" value="1"/>
</dbReference>
<evidence type="ECO:0000313" key="3">
    <source>
        <dbReference type="Proteomes" id="UP000474757"/>
    </source>
</evidence>
<organism evidence="2 3">
    <name type="scientific">Pseudoroseicyclus tamaricis</name>
    <dbReference type="NCBI Taxonomy" id="2705421"/>
    <lineage>
        <taxon>Bacteria</taxon>
        <taxon>Pseudomonadati</taxon>
        <taxon>Pseudomonadota</taxon>
        <taxon>Alphaproteobacteria</taxon>
        <taxon>Rhodobacterales</taxon>
        <taxon>Paracoccaceae</taxon>
        <taxon>Pseudoroseicyclus</taxon>
    </lineage>
</organism>
<dbReference type="AlphaFoldDB" id="A0A6B2JF79"/>
<dbReference type="GO" id="GO:0016747">
    <property type="term" value="F:acyltransferase activity, transferring groups other than amino-acyl groups"/>
    <property type="evidence" value="ECO:0007669"/>
    <property type="project" value="InterPro"/>
</dbReference>
<dbReference type="Gene3D" id="3.40.630.30">
    <property type="match status" value="1"/>
</dbReference>
<protein>
    <submittedName>
        <fullName evidence="2">GNAT family N-acetyltransferase</fullName>
    </submittedName>
</protein>
<keyword evidence="3" id="KW-1185">Reference proteome</keyword>
<dbReference type="Pfam" id="PF13302">
    <property type="entry name" value="Acetyltransf_3"/>
    <property type="match status" value="1"/>
</dbReference>
<name>A0A6B2JF79_9RHOB</name>
<gene>
    <name evidence="2" type="ORF">GZA08_01570</name>
</gene>
<evidence type="ECO:0000313" key="2">
    <source>
        <dbReference type="EMBL" id="NDU99660.1"/>
    </source>
</evidence>
<dbReference type="SUPFAM" id="SSF55729">
    <property type="entry name" value="Acyl-CoA N-acyltransferases (Nat)"/>
    <property type="match status" value="1"/>
</dbReference>
<feature type="domain" description="N-acetyltransferase" evidence="1">
    <location>
        <begin position="10"/>
        <end position="168"/>
    </location>
</feature>
<sequence length="172" mass="19212">MTELLDTPRLVLRRPNAADWPAARDFFMSDRSRGIGGPVSLGAAWRALAAEIGHWDMRGYGMWTVTLRDSDAPIGMVGPWYPEDWPETEVGWMIWSAEAEGKGYAYEAAQAAIAHAWAVLGWETIVSYIDPQNHRSIALAERLGALQDMAAQVPRPETPCLVYRHPRPEARP</sequence>
<reference evidence="2 3" key="1">
    <citation type="submission" date="2020-02" db="EMBL/GenBank/DDBJ databases">
        <title>Pseudoroseicyclus tamarix, sp. nov., isolated from offshore sediment of a Tamarix chinensis forest.</title>
        <authorList>
            <person name="Gai Y."/>
        </authorList>
    </citation>
    <scope>NUCLEOTIDE SEQUENCE [LARGE SCALE GENOMIC DNA]</scope>
    <source>
        <strain evidence="2 3">CLL3-39</strain>
    </source>
</reference>
<dbReference type="EMBL" id="JAAGAB010000001">
    <property type="protein sequence ID" value="NDU99660.1"/>
    <property type="molecule type" value="Genomic_DNA"/>
</dbReference>
<proteinExistence type="predicted"/>
<dbReference type="InterPro" id="IPR051531">
    <property type="entry name" value="N-acetyltransferase"/>
</dbReference>
<comment type="caution">
    <text evidence="2">The sequence shown here is derived from an EMBL/GenBank/DDBJ whole genome shotgun (WGS) entry which is preliminary data.</text>
</comment>
<accession>A0A6B2JF79</accession>
<dbReference type="InterPro" id="IPR016181">
    <property type="entry name" value="Acyl_CoA_acyltransferase"/>
</dbReference>
<dbReference type="PANTHER" id="PTHR43792:SF1">
    <property type="entry name" value="N-ACETYLTRANSFERASE DOMAIN-CONTAINING PROTEIN"/>
    <property type="match status" value="1"/>
</dbReference>
<keyword evidence="2" id="KW-0808">Transferase</keyword>
<dbReference type="PROSITE" id="PS51186">
    <property type="entry name" value="GNAT"/>
    <property type="match status" value="1"/>
</dbReference>
<evidence type="ECO:0000259" key="1">
    <source>
        <dbReference type="PROSITE" id="PS51186"/>
    </source>
</evidence>
<dbReference type="RefSeq" id="WP_163889338.1">
    <property type="nucleotide sequence ID" value="NZ_JAAFYS010000001.1"/>
</dbReference>
<dbReference type="Proteomes" id="UP000474757">
    <property type="component" value="Unassembled WGS sequence"/>
</dbReference>